<name>A0ABS7DPY7_9FIRM</name>
<dbReference type="InterPro" id="IPR046866">
    <property type="entry name" value="FapA_N"/>
</dbReference>
<evidence type="ECO:0000313" key="3">
    <source>
        <dbReference type="EMBL" id="MBW7573371.1"/>
    </source>
</evidence>
<keyword evidence="1" id="KW-0175">Coiled coil</keyword>
<dbReference type="RefSeq" id="WP_219965774.1">
    <property type="nucleotide sequence ID" value="NZ_JAGFNZ010000004.1"/>
</dbReference>
<accession>A0ABS7DPY7</accession>
<organism evidence="3 4">
    <name type="scientific">Caproiciproducens faecalis</name>
    <dbReference type="NCBI Taxonomy" id="2820301"/>
    <lineage>
        <taxon>Bacteria</taxon>
        <taxon>Bacillati</taxon>
        <taxon>Bacillota</taxon>
        <taxon>Clostridia</taxon>
        <taxon>Eubacteriales</taxon>
        <taxon>Acutalibacteraceae</taxon>
        <taxon>Caproiciproducens</taxon>
    </lineage>
</organism>
<protein>
    <submittedName>
        <fullName evidence="3">DUF342 domain-containing protein</fullName>
    </submittedName>
</protein>
<evidence type="ECO:0000313" key="4">
    <source>
        <dbReference type="Proteomes" id="UP000719942"/>
    </source>
</evidence>
<dbReference type="EMBL" id="JAGFNZ010000004">
    <property type="protein sequence ID" value="MBW7573371.1"/>
    <property type="molecule type" value="Genomic_DNA"/>
</dbReference>
<dbReference type="PANTHER" id="PTHR38032">
    <property type="entry name" value="POLYMERASE-RELATED"/>
    <property type="match status" value="1"/>
</dbReference>
<dbReference type="Pfam" id="PF03961">
    <property type="entry name" value="FapA"/>
    <property type="match status" value="1"/>
</dbReference>
<reference evidence="3 4" key="1">
    <citation type="submission" date="2021-03" db="EMBL/GenBank/DDBJ databases">
        <title>Caproiciproducens sp. nov. isolated from feces of cow.</title>
        <authorList>
            <person name="Choi J.-Y."/>
        </authorList>
    </citation>
    <scope>NUCLEOTIDE SEQUENCE [LARGE SCALE GENOMIC DNA]</scope>
    <source>
        <strain evidence="3 4">AGMB10547</strain>
    </source>
</reference>
<proteinExistence type="predicted"/>
<comment type="caution">
    <text evidence="3">The sequence shown here is derived from an EMBL/GenBank/DDBJ whole genome shotgun (WGS) entry which is preliminary data.</text>
</comment>
<dbReference type="PANTHER" id="PTHR38032:SF1">
    <property type="entry name" value="RNA-BINDING PROTEIN KHPB N-TERMINAL DOMAIN-CONTAINING PROTEIN"/>
    <property type="match status" value="1"/>
</dbReference>
<keyword evidence="4" id="KW-1185">Reference proteome</keyword>
<sequence length="503" mass="54166">MSTVTDYNGMKVNSGSTNEAGQLVENQVPEEQPPQFDVRVSTDNMAAYLRIKPAYSGQKITYDDVSAALTQQGITYGICEEQISLFCREGKFYSEMICAKGIRPVDGTDGFLEYFFDRNVEFKPKERDDGTVDFRDLGIVKNVKKDDVLCKITPPQDGTDGTDVFGNVVPFMAGRFPTMPTGSNTVVSEDGLVLTAGVDGCIEHTKSTVSVSEVFYVRGDVDSASGNINAIGSVVVQGDVREGFSVKAGKDISIRGMAEGALIEAEGNISISNGMNGMGKGTLKAGGNIIGKYFENVILISENDIYADILMNCTATAGGSIVLKGRKASLIGGSYQAGQRIVVKNIGAPSYTTTSVSLQSKQLSDVLTVGKDENSVEKLEQKRIQAQNELEAFQKKFTEITAQANLIGHSDSGRENLMMKAALMKKIQLNEAVKAIEANIQKTKETQSQLFDYKIVGSSIIYTGTKIVIGPFTMNINNDYSNTKFHAGPDGIVSAPVLPSDLP</sequence>
<feature type="coiled-coil region" evidence="1">
    <location>
        <begin position="369"/>
        <end position="446"/>
    </location>
</feature>
<evidence type="ECO:0000256" key="1">
    <source>
        <dbReference type="SAM" id="Coils"/>
    </source>
</evidence>
<dbReference type="Pfam" id="PF20250">
    <property type="entry name" value="FapA_N"/>
    <property type="match status" value="1"/>
</dbReference>
<evidence type="ECO:0000259" key="2">
    <source>
        <dbReference type="Pfam" id="PF20250"/>
    </source>
</evidence>
<feature type="domain" description="Flagellar Assembly Protein A N-terminal region" evidence="2">
    <location>
        <begin position="36"/>
        <end position="204"/>
    </location>
</feature>
<dbReference type="InterPro" id="IPR046865">
    <property type="entry name" value="FapA_b_solenoid"/>
</dbReference>
<dbReference type="InterPro" id="IPR005646">
    <property type="entry name" value="FapA"/>
</dbReference>
<gene>
    <name evidence="3" type="ORF">J5W02_11180</name>
</gene>
<dbReference type="Proteomes" id="UP000719942">
    <property type="component" value="Unassembled WGS sequence"/>
</dbReference>